<evidence type="ECO:0000313" key="3">
    <source>
        <dbReference type="EMBL" id="QUL98684.1"/>
    </source>
</evidence>
<reference evidence="3" key="1">
    <citation type="submission" date="2020-10" db="EMBL/GenBank/DDBJ databases">
        <authorList>
            <person name="Kadnikov V."/>
            <person name="Beletsky A.V."/>
            <person name="Mardanov A.V."/>
            <person name="Karnachuk O.V."/>
            <person name="Ravin N.V."/>
        </authorList>
    </citation>
    <scope>NUCLEOTIDE SEQUENCE</scope>
    <source>
        <strain evidence="3">Bu02</strain>
    </source>
</reference>
<feature type="transmembrane region" description="Helical" evidence="2">
    <location>
        <begin position="557"/>
        <end position="573"/>
    </location>
</feature>
<accession>A0AAT9LD61</accession>
<keyword evidence="2" id="KW-0472">Membrane</keyword>
<feature type="transmembrane region" description="Helical" evidence="2">
    <location>
        <begin position="612"/>
        <end position="630"/>
    </location>
</feature>
<reference evidence="3" key="2">
    <citation type="journal article" date="2023" name="Biology">
        <title>Prokaryotic Life Associated with Coal-Fire Gas Vents Revealed by Metagenomics.</title>
        <authorList>
            <person name="Kadnikov V.V."/>
            <person name="Mardanov A.V."/>
            <person name="Beletsky A.V."/>
            <person name="Karnachuk O.V."/>
            <person name="Ravin N.V."/>
        </authorList>
    </citation>
    <scope>NUCLEOTIDE SEQUENCE</scope>
    <source>
        <strain evidence="3">Bu02</strain>
    </source>
</reference>
<dbReference type="KEGG" id="fcz:IMF26_00900"/>
<protein>
    <submittedName>
        <fullName evidence="3">Uncharacterized protein</fullName>
    </submittedName>
</protein>
<sequence length="644" mass="70061">MKNAFRQVNFVRTTSQTQLVTLRRALAVLACLSCVSLLVALAWNDSIAYAGSFLSPEGFSLAEASGLETTGKPVLPEWPKDFGPSKYVIDGLRHPGYRAVQGPDGYVWCFVLREVRSENGGFSENRRVIGFTQVGPDIQTGGFIELAAPAGEVVDVDVSAGNGAVVVFWAEKVEDEYHLYSRTVYVQAGEGEQAQSDAKNPEVGEPQQKSPSGNQDRDDLAPSAGLHLGKTAHLLEVKSVVTDVAVAVSGEEIIYGWIDQEEGRPGVFLYAVDMNASGDTAGNGVRISERLRVSSPEVSASILRLSPAPGGAWVTWVQSRDVFYQIMLRAYVDGTLYPEIEVSTTTARETYGLIALTAGEDAVHLAFTKGRIFRGEVGKPAVTYGKITREGKWVVGPLNVNRGEGYATSPDISTYGNKMAFVWSDNRTGRLGVYWAEFTDDVFEPLNYGPVTYSNKECLSPDIFTFSDGTKVVLYYECSGESGMLVKGVTSRNPRPPDWRYFLGLDIDRPLQSMVFKAVNALAASLVITCLALPSVAFGVVLTFTAEKLGIFSDTRAGRVLKFMFLFGCIFLAKSQGKWFYLFAPLLPVGLSWVSFSIASASSLLLVHHLRIGYAGILPSAVGGTLYVFFDTLFSLVQKGVGYF</sequence>
<proteinExistence type="predicted"/>
<feature type="transmembrane region" description="Helical" evidence="2">
    <location>
        <begin position="521"/>
        <end position="545"/>
    </location>
</feature>
<keyword evidence="2" id="KW-1133">Transmembrane helix</keyword>
<organism evidence="3">
    <name type="scientific">Candidatus Fermentithermobacillus carboniphilus</name>
    <dbReference type="NCBI Taxonomy" id="3085328"/>
    <lineage>
        <taxon>Bacteria</taxon>
        <taxon>Bacillati</taxon>
        <taxon>Bacillota</taxon>
        <taxon>Candidatus Fermentithermobacillia</taxon>
        <taxon>Candidatus Fermentithermobacillales</taxon>
        <taxon>Candidatus Fermentithermobacillaceae</taxon>
        <taxon>Candidatus Fermentithermobacillus</taxon>
    </lineage>
</organism>
<feature type="transmembrane region" description="Helical" evidence="2">
    <location>
        <begin position="579"/>
        <end position="600"/>
    </location>
</feature>
<evidence type="ECO:0000256" key="2">
    <source>
        <dbReference type="SAM" id="Phobius"/>
    </source>
</evidence>
<evidence type="ECO:0000256" key="1">
    <source>
        <dbReference type="SAM" id="MobiDB-lite"/>
    </source>
</evidence>
<dbReference type="AlphaFoldDB" id="A0AAT9LD61"/>
<gene>
    <name evidence="3" type="ORF">IMF26_00900</name>
</gene>
<keyword evidence="2" id="KW-0812">Transmembrane</keyword>
<dbReference type="EMBL" id="CP062796">
    <property type="protein sequence ID" value="QUL98684.1"/>
    <property type="molecule type" value="Genomic_DNA"/>
</dbReference>
<name>A0AAT9LD61_9FIRM</name>
<feature type="region of interest" description="Disordered" evidence="1">
    <location>
        <begin position="191"/>
        <end position="223"/>
    </location>
</feature>